<feature type="compositionally biased region" description="Basic and acidic residues" evidence="1">
    <location>
        <begin position="3532"/>
        <end position="3541"/>
    </location>
</feature>
<protein>
    <recommendedName>
        <fullName evidence="2">Filamentous haemagglutinin FhaB/tRNA nuclease CdiA-like TPS domain-containing protein</fullName>
    </recommendedName>
</protein>
<gene>
    <name evidence="3" type="ORF">CSW64_20470</name>
</gene>
<dbReference type="InterPro" id="IPR011050">
    <property type="entry name" value="Pectin_lyase_fold/virulence"/>
</dbReference>
<reference evidence="3 4" key="1">
    <citation type="submission" date="2017-10" db="EMBL/GenBank/DDBJ databases">
        <title>Genome sequence of Caulobacter mirabilis FWC38.</title>
        <authorList>
            <person name="Fiebig A."/>
            <person name="Crosson S."/>
        </authorList>
    </citation>
    <scope>NUCLEOTIDE SEQUENCE [LARGE SCALE GENOMIC DNA]</scope>
    <source>
        <strain evidence="3 4">FWC 38</strain>
    </source>
</reference>
<dbReference type="Gene3D" id="2.160.20.10">
    <property type="entry name" value="Single-stranded right-handed beta-helix, Pectin lyase-like"/>
    <property type="match status" value="1"/>
</dbReference>
<keyword evidence="4" id="KW-1185">Reference proteome</keyword>
<dbReference type="InterPro" id="IPR021026">
    <property type="entry name" value="Filamn_hemagglutn_DUF3739"/>
</dbReference>
<dbReference type="RefSeq" id="WP_099623843.1">
    <property type="nucleotide sequence ID" value="NZ_CP024201.1"/>
</dbReference>
<dbReference type="NCBIfam" id="TIGR01901">
    <property type="entry name" value="adhes_NPXG"/>
    <property type="match status" value="1"/>
</dbReference>
<dbReference type="SUPFAM" id="SSF51126">
    <property type="entry name" value="Pectin lyase-like"/>
    <property type="match status" value="1"/>
</dbReference>
<evidence type="ECO:0000256" key="1">
    <source>
        <dbReference type="SAM" id="MobiDB-lite"/>
    </source>
</evidence>
<organism evidence="3 4">
    <name type="scientific">Caulobacter mirabilis</name>
    <dbReference type="NCBI Taxonomy" id="69666"/>
    <lineage>
        <taxon>Bacteria</taxon>
        <taxon>Pseudomonadati</taxon>
        <taxon>Pseudomonadota</taxon>
        <taxon>Alphaproteobacteria</taxon>
        <taxon>Caulobacterales</taxon>
        <taxon>Caulobacteraceae</taxon>
        <taxon>Caulobacter</taxon>
    </lineage>
</organism>
<dbReference type="Pfam" id="PF12545">
    <property type="entry name" value="DUF3739"/>
    <property type="match status" value="1"/>
</dbReference>
<dbReference type="Pfam" id="PF05860">
    <property type="entry name" value="TPS"/>
    <property type="match status" value="1"/>
</dbReference>
<dbReference type="InterPro" id="IPR008638">
    <property type="entry name" value="FhaB/CdiA-like_TPS"/>
</dbReference>
<dbReference type="Proteomes" id="UP000228945">
    <property type="component" value="Chromosome"/>
</dbReference>
<dbReference type="OrthoDB" id="5749006at2"/>
<dbReference type="PANTHER" id="PTHR12338:SF5">
    <property type="entry name" value="ANTIGEN 43-RELATED"/>
    <property type="match status" value="1"/>
</dbReference>
<sequence length="3825" mass="395077">MARRRSVAPKPVLVRFARASSRVALIASVSLVSLAASGVLGLRGASAQDAAQTLPGTQILPGGRWTGARLPTVAQTNNGLVMTIKQEQKAALLDWSRFDVGATEEVIFDQGGADWIALNRIFNANPSQIAGKITAKGQVWLANTNGVVFKGTARVNTQSMLVTTTVMPDSVLNPGGLLDARMRASGYNWGNVPGLLEEAKGDIVIDKGAKLTFKSTDPAVTSSAIFLGVNVINRGDISVTDGQIVMLAGEDFSLMSSVAGENFNYGFLRGVYGFNSAQRTTFGRYRNEAAWEAYQLERAAQIGLRVVNEGTITSTRGSIVMQGAAVDQLGVVQATTGVRQRTGAILLRAGFGFDDAELIYSNAPDRVGGDVTFGKGSVTQVTPETGDDASPAMETFTGFKRSRIAVTGRKVLMDENAVLRANSGLVTIDANYTGMVSGDFMGSDKGKPGAFVMKSGALIDVSGLDGVKRDVSDNIVEVEIRANELAGSPVQRDGILYGKKVKVDTRQGSSIVDWTGALANQNLTAEDRSINGGEVEIRALSTVQIEKGAKIDISGGSAEYAGGYIDVTQLTAADGRVSDIATADASVKYKGLSTSKRYDEGYVEGGDAGRLEILSSSQKLFGRVVSDTVVGQRQMAAGVKGARPATPAGAVEVPVSTRLPKGGTVALGTSSESLGEYFFDQVFVTPGQGPVTMTVNGGQVTLDPSKLGLNGKLAEGGYSQVMIGVGNDARQVLLAPGWVVYDGRPVELRQALVDQGYAGETLEAMLKPGAQLPSGFERGRAAAFSFIDQDFATGVQVLNIQNKSDARAYNLSILDGAKLSVAPGGTLTLSATPAIIGKNVLLQAAGGKISILGASVGDGAVISVAGQWTNDLDSGGRYGGFADGGAIDLYGARLDGKVTLDASGGGWWKRTSPATSSGPGSFSLVEGKGGAIALGRPTDQGAVQFLDRAGVKLAGLGGAGSLTLADMGDIVIGPDGGAAPGGVLYLSNARLNGWGLGGLNLSGGVLTLSLAESVVGRVSWQGVLNPNSTEPNDPARYLVQPGQVITAQGYAAILAANQEAAAYNAGRPEGTPARGQVAAVTVGADINIRAGTRLDLAQQVLVLDRPAGQIASGADLSLVTKAIVPPAHERSGVSFGLGSAGNLVMDEAASIKVSTNGSLSLSGAFADIAGDLTALSGAIGVSSAGTGALRIRSTAFLDARGEAVTRQTPGGAPGQTWIDGAIHSGGDISVGGGQVVVEKGARLDVSGVAGMLTINAPSRLGVVRVDRLIGGDAGKISVDARSGYLLGDLRGAAGIGFNSVAGRAGVLTLAGGSNGEAPSRATIQGVIDQIIANAPETSGFENLRDLAVAWLGYAPEDVEPVPINDPVALRAFLTAALGPALSVDPNGYLALDPTLEAPGTAPAIDGFKPAVPAGYELQGSEKGYLNAVKVLVETFGWTSYQETFGRIAPGTTFHVGKAPLEAAAGFDAVTVDGNVRVDSDLVLKAKRSLSISSVWAPNADVTLEAPILNLGLSNGAPGGVTPSRGGASGGEFRALAQTINVSSATFDGFSKVTLEAKRSLSGGSKVFNGPEGKLFSSIYAPGELIIRAGQVYPHTGTALGIFSDTSVTFEGTGLGGAAPLSAGGRLVIKAPTINQGGVLAAPFGTIQFDGRVVNFLPGSVTTVSADGRTILYGRTVDGSNWYGPTPDSEQDVLLATPPEKRIVINGDDVDLRKGALIDARGGGDVLGLEFVQGPKGAANILAGDGVFAISPAFGSDVSLGQPPSTKPREQLAVGDVVWLPAFDGHPAGYYTLLPAEYALTPGAYRITVAADGASSSAPRQTGDGSFVLTGHQAAEQGVAFADQAFTTFQVMPGSAVRDRSEFIETSGNGFFSSERFLTGLERSGGVFNADPRLPVDGGFMTIAARNSLLLNGTFSAAGATAKDRGGLLDIAGDRIVIASAGTDISDLGAGYLRLDPKQLSGVAESLLIGGVRRQGAAGLEIVTGYEARDNTGAPVGGTAGAERIVVRNGEADALTGPEILFASTHSILFERGSVVRAVGDGAQAENVIIRPELPAHKVAWPPKTFEAEDRGAFVRVSNLGDVSITRTNAKTDRGDVILESGARLEAADAVAVNATHNTTLAPGAILKAGVVEAAAGRISFGDAPAAENGLVLTNSAFAALASAQTLRLRSFSTFDIHGGVTLATGNNLVLDGGGFVNVDGQSSSTFKAKTLVLSNTNAPGWTPVGAGGGLSLAADNVTFAKGQVGLGFTNVSVDAKGRVLFTDVGKLTLPGRLSITATEVGAASGASHGVVAAGDVTLVSQAAPATLAALETAGATLDLKGRSVSIDLPVKLSSGVFRATATTGDVTVGDRARIDVSGSAIKFYEVTEYLGAGGIGLTSESGDVRLASGAVLDLSGGPTGDAGDLVISAGRGVAVLDGTLKAQPGVRGKGGRFTLQTSTLTDFGALNGKLNASGFSRSRRFAVVAGDVNLTGETRVDDFELSTGAGSIVIDGAAKVITTRDKGGKIVIASGGDLIVRDGALLDASAKGTGDQRGGTISLQVGDNGALDVGQATLRVTGLGKGEAGEVRLRARQIGGDVAVDRYGAIVQGGATVLEAYKVTDLGAGDHVIDTGLQGQVIAQAAAFMADANIAAIRTRLGQNDGSAFRITPGVEIRSGGDLTLVNDWNLASARFGGQPGTLTLRAGGDLALNANLSDGFLSARPLPAKPMTDPTRTATPLTNDASWTYNLVAGADFSQTNVLATRSSATGEGDILINALVRTGTGDINVAASGDLTYKPVDAYKVEITVGLDPRSRVVSIVYPDGTLRTYTASEPDPTGRYSVVADELGRISFEGIMGYGATTVERGNRVFGDYDQSESKNRFTVQYVEGALYTAGREAAAIEGFEDASRYTTRDDNGDPVTHYRPTSYLEKGGDITIAVGGAITGAGDAIKDQTWYGKRGAMQQVDLTGRIDAPFSTDMGGLYQQTAFWITPDTFLQGVGALGGGDVAIRAGGNVDNLAVALPTTTRVSGGRTAGEAKVVHVLGGGDLEMQVGGDLLGGSYWVSKGTATIDVDGRMDRTDKPDIENPFHHNPSLGGFVRDRRAQGSTLLVIDDARMRITTGGDARFAGVRSSSDANWDYNGSSWLGYGQNTSFEVISSGGDVHFQAALGVSHAAGDILPARTRLVSISGSVIFGDWQEQPSLITVDSHPGGRFDVLARKDVAFWNLYQTGQSQDLHGYDAPSFALGWGDPADVARATNPYPVNQMYRFDRTWGAGGAGYGRLPGSDNPFEGRSEYARIYAIDGDIYTAAGSDPQRPRYPGHPEQFGSGNFIFGYETRIKAGDDIRLSGMEFLNQDPDDVSTVQAGGSIYLPDIRAYGEGRMWVQAGDEIYMGSTAGRGIRAIEEAETAGFTKDKGVDISVLAGIDQAPNYDPFFEYYLNGGDLSTRPSYLSEYYTFDAIGLGTPHATVLADGRTEVTVYAVDLVNYWNEMHGRPPISLEDDKGKPIARGALISKISKADYDAAVAWLADLDPAKKQGLATRILFAEIKTAGREAVGHSRDTDPSNTRSGDPSRGYAAVGKLFPGAQRKPGEAKEAGEARWFGDLIMSNSQVRADGGGDIELLVPGGLVQLASLSVSNTDPAASGVLSQDRGNINALTYGDYIVNQSRTMTADDGDILIWSSFGNIDAGKGRKTSLSIPPVVYPVDNNAVTRMVRSGLPNGAGIATLNRVDGTPGGDVDLYAFNGIVNAGDAGIRASRDLFVGALEIRGLDNITVGGVTNVELNTEKAELGPINLENFAQSAEDDALEKAFDMSAEVEKLRTVTQTILTGSVVSFGEEPGEDRQKKK</sequence>
<dbReference type="EMBL" id="CP024201">
    <property type="protein sequence ID" value="ATQ44595.1"/>
    <property type="molecule type" value="Genomic_DNA"/>
</dbReference>
<dbReference type="SMART" id="SM00912">
    <property type="entry name" value="Haemagg_act"/>
    <property type="match status" value="1"/>
</dbReference>
<dbReference type="InterPro" id="IPR050909">
    <property type="entry name" value="Bact_Autotransporter_VF"/>
</dbReference>
<dbReference type="InterPro" id="IPR012334">
    <property type="entry name" value="Pectin_lyas_fold"/>
</dbReference>
<name>A0A2D2B2V8_9CAUL</name>
<dbReference type="KEGG" id="cmb:CSW64_20470"/>
<proteinExistence type="predicted"/>
<dbReference type="PANTHER" id="PTHR12338">
    <property type="entry name" value="AUTOTRANSPORTER"/>
    <property type="match status" value="1"/>
</dbReference>
<evidence type="ECO:0000313" key="3">
    <source>
        <dbReference type="EMBL" id="ATQ44595.1"/>
    </source>
</evidence>
<evidence type="ECO:0000259" key="2">
    <source>
        <dbReference type="SMART" id="SM00912"/>
    </source>
</evidence>
<accession>A0A2D2B2V8</accession>
<feature type="domain" description="Filamentous haemagglutinin FhaB/tRNA nuclease CdiA-like TPS" evidence="2">
    <location>
        <begin position="56"/>
        <end position="170"/>
    </location>
</feature>
<evidence type="ECO:0000313" key="4">
    <source>
        <dbReference type="Proteomes" id="UP000228945"/>
    </source>
</evidence>
<feature type="region of interest" description="Disordered" evidence="1">
    <location>
        <begin position="3532"/>
        <end position="3555"/>
    </location>
</feature>